<keyword evidence="2" id="KW-1185">Reference proteome</keyword>
<gene>
    <name evidence="1" type="ORF">ATO12_17120</name>
</gene>
<reference evidence="1 2" key="1">
    <citation type="submission" date="2014-04" db="EMBL/GenBank/DDBJ databases">
        <title>Aquimarina sp. 22II-S11-z7 Genome Sequencing.</title>
        <authorList>
            <person name="Lai Q."/>
        </authorList>
    </citation>
    <scope>NUCLEOTIDE SEQUENCE [LARGE SCALE GENOMIC DNA]</scope>
    <source>
        <strain evidence="1 2">22II-S11-z7</strain>
    </source>
</reference>
<protein>
    <submittedName>
        <fullName evidence="1">Uncharacterized protein</fullName>
    </submittedName>
</protein>
<dbReference type="OrthoDB" id="9771846at2"/>
<dbReference type="EMBL" id="AQRA01000005">
    <property type="protein sequence ID" value="EZH73657.1"/>
    <property type="molecule type" value="Genomic_DNA"/>
</dbReference>
<organism evidence="1 2">
    <name type="scientific">Aquimarina atlantica</name>
    <dbReference type="NCBI Taxonomy" id="1317122"/>
    <lineage>
        <taxon>Bacteria</taxon>
        <taxon>Pseudomonadati</taxon>
        <taxon>Bacteroidota</taxon>
        <taxon>Flavobacteriia</taxon>
        <taxon>Flavobacteriales</taxon>
        <taxon>Flavobacteriaceae</taxon>
        <taxon>Aquimarina</taxon>
    </lineage>
</organism>
<dbReference type="AlphaFoldDB" id="A0A023BUE9"/>
<dbReference type="RefSeq" id="WP_034242401.1">
    <property type="nucleotide sequence ID" value="NZ_AQRA01000005.1"/>
</dbReference>
<accession>A0A023BUE9</accession>
<proteinExistence type="predicted"/>
<evidence type="ECO:0000313" key="2">
    <source>
        <dbReference type="Proteomes" id="UP000023541"/>
    </source>
</evidence>
<dbReference type="Proteomes" id="UP000023541">
    <property type="component" value="Unassembled WGS sequence"/>
</dbReference>
<name>A0A023BUE9_9FLAO</name>
<dbReference type="STRING" id="1317122.ATO12_17120"/>
<sequence>MKKILIVLSFPLLICCVTESTHQTLKEELIKMTTERDSIYKLAIQGTLDTIVKDYPQIDIFGEYNGIKDTTKEKIWQRLPIKAYRELKEIEKIIDEHFINKEKNQGSIKNTFNYDEQTALKYIQDWYNFYNAGYIYKNPKIRRNGQNSFMVSLQETNKSGNGRDLNGKPIYTWFDRVYTLTIKENGNYDFKLLRK</sequence>
<evidence type="ECO:0000313" key="1">
    <source>
        <dbReference type="EMBL" id="EZH73657.1"/>
    </source>
</evidence>
<comment type="caution">
    <text evidence="1">The sequence shown here is derived from an EMBL/GenBank/DDBJ whole genome shotgun (WGS) entry which is preliminary data.</text>
</comment>